<evidence type="ECO:0000313" key="2">
    <source>
        <dbReference type="EMBL" id="ABN57503.1"/>
    </source>
</evidence>
<feature type="region of interest" description="Disordered" evidence="1">
    <location>
        <begin position="1"/>
        <end position="71"/>
    </location>
</feature>
<feature type="region of interest" description="Disordered" evidence="1">
    <location>
        <begin position="100"/>
        <end position="126"/>
    </location>
</feature>
<dbReference type="HOGENOM" id="CLU_1976542_0_0_2"/>
<gene>
    <name evidence="2" type="ordered locus">Memar_1574</name>
</gene>
<name>A3CVV3_METMJ</name>
<dbReference type="STRING" id="368407.Memar_1574"/>
<keyword evidence="3" id="KW-1185">Reference proteome</keyword>
<dbReference type="Proteomes" id="UP000002146">
    <property type="component" value="Chromosome"/>
</dbReference>
<evidence type="ECO:0000313" key="3">
    <source>
        <dbReference type="Proteomes" id="UP000002146"/>
    </source>
</evidence>
<reference evidence="2 3" key="1">
    <citation type="journal article" date="2009" name="Stand. Genomic Sci.">
        <title>Complete genome sequence of Methanoculleus marisnigri Romesser et al. 1981 type strain JR1.</title>
        <authorList>
            <person name="Anderson I.J."/>
            <person name="Sieprawska-Lupa M."/>
            <person name="Lapidus A."/>
            <person name="Nolan M."/>
            <person name="Copeland A."/>
            <person name="Glavina Del Rio T."/>
            <person name="Tice H."/>
            <person name="Dalin E."/>
            <person name="Barry K."/>
            <person name="Saunders E."/>
            <person name="Han C."/>
            <person name="Brettin T."/>
            <person name="Detter J.C."/>
            <person name="Bruce D."/>
            <person name="Mikhailova N."/>
            <person name="Pitluck S."/>
            <person name="Hauser L."/>
            <person name="Land M."/>
            <person name="Lucas S."/>
            <person name="Richardson P."/>
            <person name="Whitman W.B."/>
            <person name="Kyrpides N.C."/>
        </authorList>
    </citation>
    <scope>NUCLEOTIDE SEQUENCE [LARGE SCALE GENOMIC DNA]</scope>
    <source>
        <strain evidence="3">ATCC 35101 / DSM 1498 / JR1</strain>
    </source>
</reference>
<feature type="compositionally biased region" description="Polar residues" evidence="1">
    <location>
        <begin position="56"/>
        <end position="71"/>
    </location>
</feature>
<dbReference type="KEGG" id="mem:Memar_1574"/>
<proteinExistence type="predicted"/>
<accession>A3CVV3</accession>
<evidence type="ECO:0000256" key="1">
    <source>
        <dbReference type="SAM" id="MobiDB-lite"/>
    </source>
</evidence>
<organism evidence="2 3">
    <name type="scientific">Methanoculleus marisnigri (strain ATCC 35101 / DSM 1498 / JR1)</name>
    <dbReference type="NCBI Taxonomy" id="368407"/>
    <lineage>
        <taxon>Archaea</taxon>
        <taxon>Methanobacteriati</taxon>
        <taxon>Methanobacteriota</taxon>
        <taxon>Stenosarchaea group</taxon>
        <taxon>Methanomicrobia</taxon>
        <taxon>Methanomicrobiales</taxon>
        <taxon>Methanomicrobiaceae</taxon>
        <taxon>Methanoculleus</taxon>
    </lineage>
</organism>
<protein>
    <submittedName>
        <fullName evidence="2">Uncharacterized protein</fullName>
    </submittedName>
</protein>
<dbReference type="AlphaFoldDB" id="A3CVV3"/>
<feature type="compositionally biased region" description="Basic and acidic residues" evidence="1">
    <location>
        <begin position="19"/>
        <end position="51"/>
    </location>
</feature>
<dbReference type="EMBL" id="CP000562">
    <property type="protein sequence ID" value="ABN57503.1"/>
    <property type="molecule type" value="Genomic_DNA"/>
</dbReference>
<sequence length="126" mass="13406">MHGFRGDIAVGGGADGEDDVPKRDGSLEPEREHRRCEGTEFDHRQVGRGEHPPSPVSTAQKDTCNPHSNTSGLLKLRTVCPSHPARASRSSSAPSVLMLRPYGPVAPRPGGRGQCVAISDGSEKRS</sequence>